<dbReference type="AlphaFoldDB" id="A0A1W1UXU2"/>
<dbReference type="RefSeq" id="WP_084230472.1">
    <property type="nucleotide sequence ID" value="NZ_FWWR01000009.1"/>
</dbReference>
<keyword evidence="2" id="KW-1185">Reference proteome</keyword>
<accession>A0A1W1UXU2</accession>
<sequence length="410" mass="47548">MVQIKRFSAIRPINELASRVAALPYDVYNTEEARVEIEKEPYSFLKVDSPIATLPVGTDEKSQEVYKRAKENFDEMKENSLVKDIKSNLYLYELTFEGRSQLGLVCCTAIDEYLDGTIKKHEKTRQSKEEDRIKHIDVLDANTGPIFLTYEDSEEINSILEAIQNTEPEINFKSADNVIHRVWTIDEEETIQKLETEFKNIENLYIADGHHRVASAARVAEMRRRETPNYNGEEEFNFFMSILYPKSQVKIYDYNRVVKDLNGLSAEEFIAEIEKDFDVEFVDGEFAPNQKSEFGMYLENNWYRLNLKNQKANTSVIENLDVSILQNNILEKILGIKDPRTDDRIDFIGGVRGLKELERRVHEDMKVAFALYPTSLEELMTVADLGEVMPPKSTWFEPKPRSGLFIHELK</sequence>
<dbReference type="Pfam" id="PF06245">
    <property type="entry name" value="DUF1015"/>
    <property type="match status" value="1"/>
</dbReference>
<dbReference type="PIRSF" id="PIRSF033563">
    <property type="entry name" value="UCP033563"/>
    <property type="match status" value="1"/>
</dbReference>
<evidence type="ECO:0000313" key="2">
    <source>
        <dbReference type="Proteomes" id="UP000192368"/>
    </source>
</evidence>
<dbReference type="EMBL" id="FWWR01000009">
    <property type="protein sequence ID" value="SMB85938.1"/>
    <property type="molecule type" value="Genomic_DNA"/>
</dbReference>
<dbReference type="InterPro" id="IPR008323">
    <property type="entry name" value="UCP033563"/>
</dbReference>
<organism evidence="1 2">
    <name type="scientific">Peptoniphilus asaccharolyticus DSM 20463</name>
    <dbReference type="NCBI Taxonomy" id="573058"/>
    <lineage>
        <taxon>Bacteria</taxon>
        <taxon>Bacillati</taxon>
        <taxon>Bacillota</taxon>
        <taxon>Tissierellia</taxon>
        <taxon>Tissierellales</taxon>
        <taxon>Peptoniphilaceae</taxon>
        <taxon>Peptoniphilus</taxon>
    </lineage>
</organism>
<dbReference type="STRING" id="573058.SAMN00017477_0830"/>
<protein>
    <submittedName>
        <fullName evidence="1">Uncharacterized conserved protein, DUF1015 family</fullName>
    </submittedName>
</protein>
<dbReference type="Proteomes" id="UP000192368">
    <property type="component" value="Unassembled WGS sequence"/>
</dbReference>
<dbReference type="PANTHER" id="PTHR36454">
    <property type="entry name" value="LMO2823 PROTEIN"/>
    <property type="match status" value="1"/>
</dbReference>
<dbReference type="OrthoDB" id="9781616at2"/>
<reference evidence="2" key="1">
    <citation type="submission" date="2017-04" db="EMBL/GenBank/DDBJ databases">
        <authorList>
            <person name="Varghese N."/>
            <person name="Submissions S."/>
        </authorList>
    </citation>
    <scope>NUCLEOTIDE SEQUENCE [LARGE SCALE GENOMIC DNA]</scope>
    <source>
        <strain evidence="2">DSM 20463</strain>
    </source>
</reference>
<evidence type="ECO:0000313" key="1">
    <source>
        <dbReference type="EMBL" id="SMB85938.1"/>
    </source>
</evidence>
<gene>
    <name evidence="1" type="ORF">SAMN00017477_0830</name>
</gene>
<proteinExistence type="predicted"/>
<name>A0A1W1UXU2_PEPAS</name>
<dbReference type="PANTHER" id="PTHR36454:SF1">
    <property type="entry name" value="DUF1015 DOMAIN-CONTAINING PROTEIN"/>
    <property type="match status" value="1"/>
</dbReference>